<protein>
    <submittedName>
        <fullName evidence="3">Enoyl-CoA hydratase/isomerase family protein</fullName>
    </submittedName>
</protein>
<keyword evidence="4" id="KW-1185">Reference proteome</keyword>
<name>A0A930YX95_9FLAO</name>
<evidence type="ECO:0000313" key="4">
    <source>
        <dbReference type="Proteomes" id="UP000694480"/>
    </source>
</evidence>
<evidence type="ECO:0000256" key="2">
    <source>
        <dbReference type="RuleBase" id="RU003707"/>
    </source>
</evidence>
<accession>A0A930YX95</accession>
<gene>
    <name evidence="3" type="ORF">IC612_09605</name>
</gene>
<evidence type="ECO:0000256" key="1">
    <source>
        <dbReference type="ARBA" id="ARBA00005254"/>
    </source>
</evidence>
<dbReference type="PANTHER" id="PTHR43684:SF4">
    <property type="entry name" value="ENOYL-COA HYDRATASE_ISOMERASE FAMILY PROTEIN (AFU_ORTHOLOGUE AFUA_1G01890)"/>
    <property type="match status" value="1"/>
</dbReference>
<dbReference type="Gene3D" id="1.10.12.10">
    <property type="entry name" value="Lyase 2-enoyl-coa Hydratase, Chain A, domain 2"/>
    <property type="match status" value="1"/>
</dbReference>
<comment type="caution">
    <text evidence="3">The sequence shown here is derived from an EMBL/GenBank/DDBJ whole genome shotgun (WGS) entry which is preliminary data.</text>
</comment>
<reference evidence="3" key="1">
    <citation type="submission" date="2020-11" db="EMBL/GenBank/DDBJ databases">
        <title>Genome seq and assembly of Planobacterium sp.</title>
        <authorList>
            <person name="Chhetri G."/>
        </authorList>
    </citation>
    <scope>NUCLEOTIDE SEQUENCE</scope>
    <source>
        <strain evidence="3">GCR5</strain>
    </source>
</reference>
<dbReference type="InterPro" id="IPR014748">
    <property type="entry name" value="Enoyl-CoA_hydra_C"/>
</dbReference>
<dbReference type="Pfam" id="PF00378">
    <property type="entry name" value="ECH_1"/>
    <property type="match status" value="1"/>
</dbReference>
<dbReference type="Gene3D" id="3.90.226.10">
    <property type="entry name" value="2-enoyl-CoA Hydratase, Chain A, domain 1"/>
    <property type="match status" value="1"/>
</dbReference>
<dbReference type="EMBL" id="JADKYY010000014">
    <property type="protein sequence ID" value="MBF5028051.1"/>
    <property type="molecule type" value="Genomic_DNA"/>
</dbReference>
<dbReference type="GO" id="GO:0003824">
    <property type="term" value="F:catalytic activity"/>
    <property type="evidence" value="ECO:0007669"/>
    <property type="project" value="InterPro"/>
</dbReference>
<dbReference type="CDD" id="cd06558">
    <property type="entry name" value="crotonase-like"/>
    <property type="match status" value="1"/>
</dbReference>
<comment type="similarity">
    <text evidence="1 2">Belongs to the enoyl-CoA hydratase/isomerase family.</text>
</comment>
<dbReference type="InterPro" id="IPR029045">
    <property type="entry name" value="ClpP/crotonase-like_dom_sf"/>
</dbReference>
<dbReference type="Proteomes" id="UP000694480">
    <property type="component" value="Unassembled WGS sequence"/>
</dbReference>
<dbReference type="InterPro" id="IPR051053">
    <property type="entry name" value="ECH/Chromodomain_protein"/>
</dbReference>
<organism evidence="3 4">
    <name type="scientific">Planobacterium oryzisoli</name>
    <dbReference type="NCBI Taxonomy" id="2771435"/>
    <lineage>
        <taxon>Bacteria</taxon>
        <taxon>Pseudomonadati</taxon>
        <taxon>Bacteroidota</taxon>
        <taxon>Flavobacteriia</taxon>
        <taxon>Flavobacteriales</taxon>
        <taxon>Weeksellaceae</taxon>
        <taxon>Chryseobacterium group</taxon>
        <taxon>Chryseobacterium</taxon>
    </lineage>
</organism>
<dbReference type="InterPro" id="IPR001753">
    <property type="entry name" value="Enoyl-CoA_hydra/iso"/>
</dbReference>
<dbReference type="AlphaFoldDB" id="A0A930YX95"/>
<sequence length="266" mass="29290">MPYKYIETEHLNEGKLVMLYLNDPETFNSLNAEMLKELRRAVGDANRDESIRCIALSGRGRAFCSGQNLKEALGFGDIVKDRTVQRFIIDYYNPLVKEIIGSKKPVVSLINGPAVGAGAILALLSDFSLASSSSYLSFAFVNIGLIPDTGGTYILPKLLGSQRASYYSFTGKKIPAAKALEMGLVVEVYSDETFQSESMDVLFDLCQQPTKAIGLTKKAFNESYDNTLKEQLDIEGILQQSAAETMDFSEGVSAFLEKRKPVYKGN</sequence>
<dbReference type="InterPro" id="IPR018376">
    <property type="entry name" value="Enoyl-CoA_hyd/isom_CS"/>
</dbReference>
<evidence type="ECO:0000313" key="3">
    <source>
        <dbReference type="EMBL" id="MBF5028051.1"/>
    </source>
</evidence>
<dbReference type="PANTHER" id="PTHR43684">
    <property type="match status" value="1"/>
</dbReference>
<dbReference type="RefSeq" id="WP_194740020.1">
    <property type="nucleotide sequence ID" value="NZ_JADKYY010000014.1"/>
</dbReference>
<dbReference type="PROSITE" id="PS00166">
    <property type="entry name" value="ENOYL_COA_HYDRATASE"/>
    <property type="match status" value="1"/>
</dbReference>
<proteinExistence type="inferred from homology"/>
<dbReference type="SUPFAM" id="SSF52096">
    <property type="entry name" value="ClpP/crotonase"/>
    <property type="match status" value="1"/>
</dbReference>